<evidence type="ECO:0000313" key="2">
    <source>
        <dbReference type="Proteomes" id="UP000615446"/>
    </source>
</evidence>
<proteinExistence type="predicted"/>
<gene>
    <name evidence="1" type="ORF">RCL2_002956500</name>
</gene>
<dbReference type="AlphaFoldDB" id="A0A8H3MD91"/>
<dbReference type="EMBL" id="BLAL01000319">
    <property type="protein sequence ID" value="GET03218.1"/>
    <property type="molecule type" value="Genomic_DNA"/>
</dbReference>
<accession>A0A8H3MD91</accession>
<sequence length="134" mass="15812">MAFKIRQFLQLEYPWSLGVSSLPKYLPMPHLFLDGFFYGYGYEIRRLELILYYFISEHSDAWELITGGPGCETLTSRNRGFSDRSLNLRTYVLNFDRFLNLWTCGFDLGILEMVSFATKSCFSLLVEWGKLKWF</sequence>
<name>A0A8H3MD91_9GLOM</name>
<comment type="caution">
    <text evidence="1">The sequence shown here is derived from an EMBL/GenBank/DDBJ whole genome shotgun (WGS) entry which is preliminary data.</text>
</comment>
<dbReference type="Proteomes" id="UP000615446">
    <property type="component" value="Unassembled WGS sequence"/>
</dbReference>
<protein>
    <submittedName>
        <fullName evidence="1">Uncharacterized protein</fullName>
    </submittedName>
</protein>
<organism evidence="1 2">
    <name type="scientific">Rhizophagus clarus</name>
    <dbReference type="NCBI Taxonomy" id="94130"/>
    <lineage>
        <taxon>Eukaryota</taxon>
        <taxon>Fungi</taxon>
        <taxon>Fungi incertae sedis</taxon>
        <taxon>Mucoromycota</taxon>
        <taxon>Glomeromycotina</taxon>
        <taxon>Glomeromycetes</taxon>
        <taxon>Glomerales</taxon>
        <taxon>Glomeraceae</taxon>
        <taxon>Rhizophagus</taxon>
    </lineage>
</organism>
<reference evidence="1" key="1">
    <citation type="submission" date="2019-10" db="EMBL/GenBank/DDBJ databases">
        <title>Conservation and host-specific expression of non-tandemly repeated heterogenous ribosome RNA gene in arbuscular mycorrhizal fungi.</title>
        <authorList>
            <person name="Maeda T."/>
            <person name="Kobayashi Y."/>
            <person name="Nakagawa T."/>
            <person name="Ezawa T."/>
            <person name="Yamaguchi K."/>
            <person name="Bino T."/>
            <person name="Nishimoto Y."/>
            <person name="Shigenobu S."/>
            <person name="Kawaguchi M."/>
        </authorList>
    </citation>
    <scope>NUCLEOTIDE SEQUENCE</scope>
    <source>
        <strain evidence="1">HR1</strain>
    </source>
</reference>
<evidence type="ECO:0000313" key="1">
    <source>
        <dbReference type="EMBL" id="GET03218.1"/>
    </source>
</evidence>